<evidence type="ECO:0000256" key="5">
    <source>
        <dbReference type="PIRSR" id="PIRSR602678-1"/>
    </source>
</evidence>
<organism evidence="6 7">
    <name type="scientific">Peptidiphaga gingivicola</name>
    <dbReference type="NCBI Taxonomy" id="2741497"/>
    <lineage>
        <taxon>Bacteria</taxon>
        <taxon>Bacillati</taxon>
        <taxon>Actinomycetota</taxon>
        <taxon>Actinomycetes</taxon>
        <taxon>Actinomycetales</taxon>
        <taxon>Actinomycetaceae</taxon>
        <taxon>Peptidiphaga</taxon>
    </lineage>
</organism>
<feature type="binding site" evidence="5">
    <location>
        <position position="223"/>
    </location>
    <ligand>
        <name>a divalent metal cation</name>
        <dbReference type="ChEBI" id="CHEBI:60240"/>
        <label>1</label>
    </ligand>
</feature>
<sequence>MAVLQVGDVVAAMDGLFPPSAAQSWDRVGLSVGDVDAAVTRVGFAVDPCEATVAEAIERGAQLLVTHHPLYLRGTHAVTSATGKGRWTMALVREGVSLFSAHTNADVAASTSALAGLLGVRVERPLDGETGIGGVGELEEAVTLAAFAAKVGEVLPKVPAGILAAGDPEREVRRVALCSGAGDSLLEEANAAGADVYLTADLRHHPATDHLWNSGCALVCATHWASEWPLLGEMARRLAELLGPSTPEIYVSKIPTDPWNIVVRQ</sequence>
<dbReference type="PANTHER" id="PTHR13799:SF14">
    <property type="entry name" value="GTP CYCLOHYDROLASE 1 TYPE 2 HOMOLOG"/>
    <property type="match status" value="1"/>
</dbReference>
<comment type="similarity">
    <text evidence="1">Belongs to the GTP cyclohydrolase I type 2/NIF3 family.</text>
</comment>
<dbReference type="Gene3D" id="3.40.1390.30">
    <property type="entry name" value="NIF3 (NGG1p interacting factor 3)-like"/>
    <property type="match status" value="2"/>
</dbReference>
<feature type="binding site" evidence="5">
    <location>
        <position position="106"/>
    </location>
    <ligand>
        <name>a divalent metal cation</name>
        <dbReference type="ChEBI" id="CHEBI:60240"/>
        <label>1</label>
    </ligand>
</feature>
<keyword evidence="4 5" id="KW-0479">Metal-binding</keyword>
<dbReference type="OrthoDB" id="9795763at2"/>
<feature type="binding site" evidence="5">
    <location>
        <position position="67"/>
    </location>
    <ligand>
        <name>a divalent metal cation</name>
        <dbReference type="ChEBI" id="CHEBI:60240"/>
        <label>1</label>
    </ligand>
</feature>
<evidence type="ECO:0000313" key="7">
    <source>
        <dbReference type="Proteomes" id="UP000078368"/>
    </source>
</evidence>
<dbReference type="InterPro" id="IPR036069">
    <property type="entry name" value="DUF34/NIF3_sf"/>
</dbReference>
<comment type="caution">
    <text evidence="6">The sequence shown here is derived from an EMBL/GenBank/DDBJ whole genome shotgun (WGS) entry which is preliminary data.</text>
</comment>
<dbReference type="GO" id="GO:0005737">
    <property type="term" value="C:cytoplasm"/>
    <property type="evidence" value="ECO:0007669"/>
    <property type="project" value="TreeGrafter"/>
</dbReference>
<dbReference type="PANTHER" id="PTHR13799">
    <property type="entry name" value="NGG1 INTERACTING FACTOR 3"/>
    <property type="match status" value="1"/>
</dbReference>
<evidence type="ECO:0000313" key="6">
    <source>
        <dbReference type="EMBL" id="OAP85248.1"/>
    </source>
</evidence>
<name>A0A179B0K7_9ACTO</name>
<dbReference type="GO" id="GO:0046872">
    <property type="term" value="F:metal ion binding"/>
    <property type="evidence" value="ECO:0007669"/>
    <property type="project" value="UniProtKB-KW"/>
</dbReference>
<comment type="subunit">
    <text evidence="2">Homohexamer.</text>
</comment>
<proteinExistence type="inferred from homology"/>
<dbReference type="AlphaFoldDB" id="A0A179B0K7"/>
<dbReference type="RefSeq" id="WP_064231876.1">
    <property type="nucleotide sequence ID" value="NZ_LVZK01000003.1"/>
</dbReference>
<dbReference type="Proteomes" id="UP000078368">
    <property type="component" value="Unassembled WGS sequence"/>
</dbReference>
<evidence type="ECO:0000256" key="3">
    <source>
        <dbReference type="ARBA" id="ARBA00022112"/>
    </source>
</evidence>
<dbReference type="STRING" id="1823756.A4H34_09055"/>
<keyword evidence="7" id="KW-1185">Reference proteome</keyword>
<dbReference type="FunFam" id="3.40.1390.30:FF:000001">
    <property type="entry name" value="GTP cyclohydrolase 1 type 2"/>
    <property type="match status" value="1"/>
</dbReference>
<dbReference type="EMBL" id="LVZK01000003">
    <property type="protein sequence ID" value="OAP85248.1"/>
    <property type="molecule type" value="Genomic_DNA"/>
</dbReference>
<reference evidence="6 7" key="1">
    <citation type="submission" date="2016-04" db="EMBL/GenBank/DDBJ databases">
        <title>Peptidophaga gingivicola gen. nov., sp. nov., isolated from human subgingival plaque.</title>
        <authorList>
            <person name="Beall C.J."/>
            <person name="Mokrzan E.M."/>
            <person name="Griffen A.L."/>
            <person name="Leys E.J."/>
        </authorList>
    </citation>
    <scope>NUCLEOTIDE SEQUENCE [LARGE SCALE GENOMIC DNA]</scope>
    <source>
        <strain evidence="6 7">BA112</strain>
    </source>
</reference>
<feature type="binding site" evidence="5">
    <location>
        <position position="227"/>
    </location>
    <ligand>
        <name>a divalent metal cation</name>
        <dbReference type="ChEBI" id="CHEBI:60240"/>
        <label>1</label>
    </ligand>
</feature>
<gene>
    <name evidence="6" type="ORF">A4H34_09055</name>
</gene>
<dbReference type="NCBIfam" id="TIGR00486">
    <property type="entry name" value="YbgI_SA1388"/>
    <property type="match status" value="1"/>
</dbReference>
<protein>
    <recommendedName>
        <fullName evidence="3">GTP cyclohydrolase 1 type 2 homolog</fullName>
    </recommendedName>
</protein>
<feature type="binding site" evidence="5">
    <location>
        <position position="68"/>
    </location>
    <ligand>
        <name>a divalent metal cation</name>
        <dbReference type="ChEBI" id="CHEBI:60240"/>
        <label>1</label>
    </ligand>
</feature>
<evidence type="ECO:0000256" key="1">
    <source>
        <dbReference type="ARBA" id="ARBA00006964"/>
    </source>
</evidence>
<dbReference type="Pfam" id="PF01784">
    <property type="entry name" value="DUF34_NIF3"/>
    <property type="match status" value="1"/>
</dbReference>
<dbReference type="InterPro" id="IPR002678">
    <property type="entry name" value="DUF34/NIF3"/>
</dbReference>
<accession>A0A179B0K7</accession>
<evidence type="ECO:0000256" key="2">
    <source>
        <dbReference type="ARBA" id="ARBA00011643"/>
    </source>
</evidence>
<dbReference type="SUPFAM" id="SSF102705">
    <property type="entry name" value="NIF3 (NGG1p interacting factor 3)-like"/>
    <property type="match status" value="1"/>
</dbReference>
<evidence type="ECO:0000256" key="4">
    <source>
        <dbReference type="ARBA" id="ARBA00022723"/>
    </source>
</evidence>